<sequence length="105" mass="12258">MLEETLNKLKTKYPEVDYRVLRFSNTDLNFTMSMFKNKVSVLINGVWYKGVSYTELTHSWVNDEAILTLIVDIETFRTSSTIARQLISQYEIDIPNPTPLPSMEY</sequence>
<evidence type="ECO:0000313" key="1">
    <source>
        <dbReference type="EMBL" id="KRM18899.1"/>
    </source>
</evidence>
<dbReference type="RefSeq" id="WP_025021905.1">
    <property type="nucleotide sequence ID" value="NZ_AZGD01000090.1"/>
</dbReference>
<reference evidence="1 2" key="1">
    <citation type="journal article" date="2015" name="Genome Announc.">
        <title>Expanding the biotechnology potential of lactobacilli through comparative genomics of 213 strains and associated genera.</title>
        <authorList>
            <person name="Sun Z."/>
            <person name="Harris H.M."/>
            <person name="McCann A."/>
            <person name="Guo C."/>
            <person name="Argimon S."/>
            <person name="Zhang W."/>
            <person name="Yang X."/>
            <person name="Jeffery I.B."/>
            <person name="Cooney J.C."/>
            <person name="Kagawa T.F."/>
            <person name="Liu W."/>
            <person name="Song Y."/>
            <person name="Salvetti E."/>
            <person name="Wrobel A."/>
            <person name="Rasinkangas P."/>
            <person name="Parkhill J."/>
            <person name="Rea M.C."/>
            <person name="O'Sullivan O."/>
            <person name="Ritari J."/>
            <person name="Douillard F.P."/>
            <person name="Paul Ross R."/>
            <person name="Yang R."/>
            <person name="Briner A.E."/>
            <person name="Felis G.E."/>
            <person name="de Vos W.M."/>
            <person name="Barrangou R."/>
            <person name="Klaenhammer T.R."/>
            <person name="Caufield P.W."/>
            <person name="Cui Y."/>
            <person name="Zhang H."/>
            <person name="O'Toole P.W."/>
        </authorList>
    </citation>
    <scope>NUCLEOTIDE SEQUENCE [LARGE SCALE GENOMIC DNA]</scope>
    <source>
        <strain evidence="1 2">DSM 18933</strain>
    </source>
</reference>
<keyword evidence="2" id="KW-1185">Reference proteome</keyword>
<accession>A0A0R1WV49</accession>
<organism evidence="1 2">
    <name type="scientific">Ligilactobacillus hayakitensis DSM 18933 = JCM 14209</name>
    <dbReference type="NCBI Taxonomy" id="1423755"/>
    <lineage>
        <taxon>Bacteria</taxon>
        <taxon>Bacillati</taxon>
        <taxon>Bacillota</taxon>
        <taxon>Bacilli</taxon>
        <taxon>Lactobacillales</taxon>
        <taxon>Lactobacillaceae</taxon>
        <taxon>Ligilactobacillus</taxon>
    </lineage>
</organism>
<gene>
    <name evidence="1" type="ORF">FC40_GL000687</name>
</gene>
<dbReference type="PATRIC" id="fig|1423755.3.peg.739"/>
<proteinExistence type="predicted"/>
<dbReference type="EMBL" id="AZGD01000090">
    <property type="protein sequence ID" value="KRM18899.1"/>
    <property type="molecule type" value="Genomic_DNA"/>
</dbReference>
<comment type="caution">
    <text evidence="1">The sequence shown here is derived from an EMBL/GenBank/DDBJ whole genome shotgun (WGS) entry which is preliminary data.</text>
</comment>
<dbReference type="AlphaFoldDB" id="A0A0R1WV49"/>
<protein>
    <submittedName>
        <fullName evidence="1">Uncharacterized protein</fullName>
    </submittedName>
</protein>
<evidence type="ECO:0000313" key="2">
    <source>
        <dbReference type="Proteomes" id="UP000051054"/>
    </source>
</evidence>
<dbReference type="Proteomes" id="UP000051054">
    <property type="component" value="Unassembled WGS sequence"/>
</dbReference>
<name>A0A0R1WV49_9LACO</name>